<name>A0A318KJG7_9NEIS</name>
<keyword evidence="3" id="KW-1185">Reference proteome</keyword>
<reference evidence="2 3" key="1">
    <citation type="submission" date="2018-05" db="EMBL/GenBank/DDBJ databases">
        <title>Genomic Encyclopedia of Type Strains, Phase IV (KMG-IV): sequencing the most valuable type-strain genomes for metagenomic binning, comparative biology and taxonomic classification.</title>
        <authorList>
            <person name="Goeker M."/>
        </authorList>
    </citation>
    <scope>NUCLEOTIDE SEQUENCE [LARGE SCALE GENOMIC DNA]</scope>
    <source>
        <strain evidence="2 3">DSM 29661</strain>
    </source>
</reference>
<evidence type="ECO:0000313" key="2">
    <source>
        <dbReference type="EMBL" id="PXX74612.1"/>
    </source>
</evidence>
<dbReference type="RefSeq" id="WP_276329698.1">
    <property type="nucleotide sequence ID" value="NZ_QJKI01000030.1"/>
</dbReference>
<evidence type="ECO:0000313" key="3">
    <source>
        <dbReference type="Proteomes" id="UP000247555"/>
    </source>
</evidence>
<feature type="transmembrane region" description="Helical" evidence="1">
    <location>
        <begin position="20"/>
        <end position="39"/>
    </location>
</feature>
<proteinExistence type="predicted"/>
<accession>A0A318KJG7</accession>
<keyword evidence="1" id="KW-0472">Membrane</keyword>
<protein>
    <submittedName>
        <fullName evidence="2">Uncharacterized protein</fullName>
    </submittedName>
</protein>
<sequence>MSAFVHSATVRAHVHPARFSIGSLIALGGALAVLSRLFGMA</sequence>
<dbReference type="Proteomes" id="UP000247555">
    <property type="component" value="Unassembled WGS sequence"/>
</dbReference>
<gene>
    <name evidence="2" type="ORF">DFR34_13034</name>
</gene>
<dbReference type="EMBL" id="QJKI01000030">
    <property type="protein sequence ID" value="PXX74612.1"/>
    <property type="molecule type" value="Genomic_DNA"/>
</dbReference>
<keyword evidence="1" id="KW-1133">Transmembrane helix</keyword>
<comment type="caution">
    <text evidence="2">The sequence shown here is derived from an EMBL/GenBank/DDBJ whole genome shotgun (WGS) entry which is preliminary data.</text>
</comment>
<evidence type="ECO:0000256" key="1">
    <source>
        <dbReference type="SAM" id="Phobius"/>
    </source>
</evidence>
<keyword evidence="1" id="KW-0812">Transmembrane</keyword>
<organism evidence="2 3">
    <name type="scientific">Rivihabitans pingtungensis</name>
    <dbReference type="NCBI Taxonomy" id="1054498"/>
    <lineage>
        <taxon>Bacteria</taxon>
        <taxon>Pseudomonadati</taxon>
        <taxon>Pseudomonadota</taxon>
        <taxon>Betaproteobacteria</taxon>
        <taxon>Neisseriales</taxon>
        <taxon>Aquaspirillaceae</taxon>
        <taxon>Rivihabitans</taxon>
    </lineage>
</organism>
<dbReference type="AlphaFoldDB" id="A0A318KJG7"/>